<name>A0A0S7Y5G4_UNCSA</name>
<protein>
    <recommendedName>
        <fullName evidence="1">3-keto-alpha-glucoside-1,2-lyase/3-keto-2-hydroxy-glucal hydratase domain-containing protein</fullName>
    </recommendedName>
</protein>
<dbReference type="InterPro" id="IPR010496">
    <property type="entry name" value="AL/BT2_dom"/>
</dbReference>
<dbReference type="Gene3D" id="2.60.120.560">
    <property type="entry name" value="Exo-inulinase, domain 1"/>
    <property type="match status" value="1"/>
</dbReference>
<proteinExistence type="predicted"/>
<organism evidence="2 3">
    <name type="scientific">candidate division WOR-1 bacterium DG_54_3</name>
    <dbReference type="NCBI Taxonomy" id="1703775"/>
    <lineage>
        <taxon>Bacteria</taxon>
        <taxon>Bacillati</taxon>
        <taxon>Saganbacteria</taxon>
    </lineage>
</organism>
<dbReference type="PATRIC" id="fig|1703775.3.peg.712"/>
<reference evidence="2 3" key="1">
    <citation type="journal article" date="2015" name="Microbiome">
        <title>Genomic resolution of linkages in carbon, nitrogen, and sulfur cycling among widespread estuary sediment bacteria.</title>
        <authorList>
            <person name="Baker B.J."/>
            <person name="Lazar C.S."/>
            <person name="Teske A.P."/>
            <person name="Dick G.J."/>
        </authorList>
    </citation>
    <scope>NUCLEOTIDE SEQUENCE [LARGE SCALE GENOMIC DNA]</scope>
    <source>
        <strain evidence="2">DG_54_3</strain>
    </source>
</reference>
<dbReference type="Pfam" id="PF06439">
    <property type="entry name" value="3keto-disac_hyd"/>
    <property type="match status" value="1"/>
</dbReference>
<gene>
    <name evidence="2" type="ORF">AMJ44_01210</name>
</gene>
<feature type="domain" description="3-keto-alpha-glucoside-1,2-lyase/3-keto-2-hydroxy-glucal hydratase" evidence="1">
    <location>
        <begin position="25"/>
        <end position="238"/>
    </location>
</feature>
<sequence>MVLALLLALSMTCAPKQERESKAEGWILLFDGKTFDGWRGLGRQGIPEGHWIIQDGAIQKVPSKDIPIQEDGQPLVGGDLMTIETFENFELSLEWKISPAGNSGIKYNISEEISTDHPPQYAALGFEYQILDDERHPDALMGKNRTTAALYDLIAPEGKTLKPVGEFNQARIIFHGKHGEHWLNGVKVLEYDLDTPEMDKLIAASKYRKIPDFTKKRKGHIVLQDHTDAVWFRNIKIRVLEPN</sequence>
<evidence type="ECO:0000259" key="1">
    <source>
        <dbReference type="Pfam" id="PF06439"/>
    </source>
</evidence>
<dbReference type="GO" id="GO:0016787">
    <property type="term" value="F:hydrolase activity"/>
    <property type="evidence" value="ECO:0007669"/>
    <property type="project" value="InterPro"/>
</dbReference>
<evidence type="ECO:0000313" key="2">
    <source>
        <dbReference type="EMBL" id="KPJ70001.1"/>
    </source>
</evidence>
<dbReference type="EMBL" id="LIZX01000010">
    <property type="protein sequence ID" value="KPJ70001.1"/>
    <property type="molecule type" value="Genomic_DNA"/>
</dbReference>
<comment type="caution">
    <text evidence="2">The sequence shown here is derived from an EMBL/GenBank/DDBJ whole genome shotgun (WGS) entry which is preliminary data.</text>
</comment>
<evidence type="ECO:0000313" key="3">
    <source>
        <dbReference type="Proteomes" id="UP000051861"/>
    </source>
</evidence>
<dbReference type="Proteomes" id="UP000051861">
    <property type="component" value="Unassembled WGS sequence"/>
</dbReference>
<dbReference type="AlphaFoldDB" id="A0A0S7Y5G4"/>
<accession>A0A0S7Y5G4</accession>